<evidence type="ECO:0000313" key="3">
    <source>
        <dbReference type="Proteomes" id="UP001165363"/>
    </source>
</evidence>
<evidence type="ECO:0000313" key="2">
    <source>
        <dbReference type="EMBL" id="MCL6684403.1"/>
    </source>
</evidence>
<proteinExistence type="predicted"/>
<dbReference type="RefSeq" id="WP_249848815.1">
    <property type="nucleotide sequence ID" value="NZ_JAMGBD010000002.1"/>
</dbReference>
<evidence type="ECO:0000259" key="1">
    <source>
        <dbReference type="Pfam" id="PF03551"/>
    </source>
</evidence>
<gene>
    <name evidence="2" type="ORF">LZ536_10910</name>
</gene>
<dbReference type="InterPro" id="IPR005149">
    <property type="entry name" value="Tscrpt_reg_PadR_N"/>
</dbReference>
<protein>
    <submittedName>
        <fullName evidence="2">PadR family transcriptional regulator</fullName>
    </submittedName>
</protein>
<dbReference type="Pfam" id="PF03551">
    <property type="entry name" value="PadR"/>
    <property type="match status" value="1"/>
</dbReference>
<dbReference type="PANTHER" id="PTHR43252">
    <property type="entry name" value="TRANSCRIPTIONAL REGULATOR YQJI"/>
    <property type="match status" value="1"/>
</dbReference>
<name>A0ABT0RPB5_9SPHN</name>
<dbReference type="PANTHER" id="PTHR43252:SF2">
    <property type="entry name" value="TRANSCRIPTION REGULATOR, PADR-LIKE FAMILY"/>
    <property type="match status" value="1"/>
</dbReference>
<accession>A0ABT0RPB5</accession>
<dbReference type="InterPro" id="IPR036390">
    <property type="entry name" value="WH_DNA-bd_sf"/>
</dbReference>
<comment type="caution">
    <text evidence="2">The sequence shown here is derived from an EMBL/GenBank/DDBJ whole genome shotgun (WGS) entry which is preliminary data.</text>
</comment>
<dbReference type="EMBL" id="JAMGBD010000002">
    <property type="protein sequence ID" value="MCL6684403.1"/>
    <property type="molecule type" value="Genomic_DNA"/>
</dbReference>
<keyword evidence="3" id="KW-1185">Reference proteome</keyword>
<feature type="domain" description="Transcription regulator PadR N-terminal" evidence="1">
    <location>
        <begin position="9"/>
        <end position="81"/>
    </location>
</feature>
<dbReference type="Proteomes" id="UP001165363">
    <property type="component" value="Unassembled WGS sequence"/>
</dbReference>
<dbReference type="InterPro" id="IPR036388">
    <property type="entry name" value="WH-like_DNA-bd_sf"/>
</dbReference>
<reference evidence="2" key="1">
    <citation type="submission" date="2022-05" db="EMBL/GenBank/DDBJ databases">
        <authorList>
            <person name="Jo J.-H."/>
            <person name="Im W.-T."/>
        </authorList>
    </citation>
    <scope>NUCLEOTIDE SEQUENCE</scope>
    <source>
        <strain evidence="2">SE158</strain>
    </source>
</reference>
<dbReference type="SUPFAM" id="SSF46785">
    <property type="entry name" value="Winged helix' DNA-binding domain"/>
    <property type="match status" value="1"/>
</dbReference>
<dbReference type="Gene3D" id="1.10.10.10">
    <property type="entry name" value="Winged helix-like DNA-binding domain superfamily/Winged helix DNA-binding domain"/>
    <property type="match status" value="1"/>
</dbReference>
<sequence length="177" mass="19109">MLTELDNCILGVIWRGGPMSAYGVRAHFAGSSTVSWSSSTGTVYPAIRRLRQSGYLDAGSPTGPRKSELLSLTTKGRKALDDWLTKVGAGLGSARADPLRTRVHFLSALDPAARRQAFADYRAATRAAIASVEKKLERPAGDMVARSERLGSLGALAELNARLDWLHLAERELSSEK</sequence>
<organism evidence="2 3">
    <name type="scientific">Sphingomonas alba</name>
    <dbReference type="NCBI Taxonomy" id="2908208"/>
    <lineage>
        <taxon>Bacteria</taxon>
        <taxon>Pseudomonadati</taxon>
        <taxon>Pseudomonadota</taxon>
        <taxon>Alphaproteobacteria</taxon>
        <taxon>Sphingomonadales</taxon>
        <taxon>Sphingomonadaceae</taxon>
        <taxon>Sphingomonas</taxon>
    </lineage>
</organism>